<dbReference type="RefSeq" id="WP_184127561.1">
    <property type="nucleotide sequence ID" value="NZ_JACHFL010000001.1"/>
</dbReference>
<accession>A0A7W8NBU7</accession>
<evidence type="ECO:0000256" key="1">
    <source>
        <dbReference type="SAM" id="Phobius"/>
    </source>
</evidence>
<dbReference type="EMBL" id="JACHFL010000001">
    <property type="protein sequence ID" value="MBB5361499.1"/>
    <property type="molecule type" value="Genomic_DNA"/>
</dbReference>
<keyword evidence="3" id="KW-1185">Reference proteome</keyword>
<evidence type="ECO:0000313" key="3">
    <source>
        <dbReference type="Proteomes" id="UP000552709"/>
    </source>
</evidence>
<comment type="caution">
    <text evidence="2">The sequence shown here is derived from an EMBL/GenBank/DDBJ whole genome shotgun (WGS) entry which is preliminary data.</text>
</comment>
<dbReference type="Proteomes" id="UP000552709">
    <property type="component" value="Unassembled WGS sequence"/>
</dbReference>
<proteinExistence type="predicted"/>
<feature type="transmembrane region" description="Helical" evidence="1">
    <location>
        <begin position="72"/>
        <end position="96"/>
    </location>
</feature>
<protein>
    <submittedName>
        <fullName evidence="2">Uncharacterized protein</fullName>
    </submittedName>
</protein>
<reference evidence="2 3" key="1">
    <citation type="submission" date="2020-08" db="EMBL/GenBank/DDBJ databases">
        <title>Genomic Encyclopedia of Type Strains, Phase IV (KMG-IV): sequencing the most valuable type-strain genomes for metagenomic binning, comparative biology and taxonomic classification.</title>
        <authorList>
            <person name="Goeker M."/>
        </authorList>
    </citation>
    <scope>NUCLEOTIDE SEQUENCE [LARGE SCALE GENOMIC DNA]</scope>
    <source>
        <strain evidence="2 3">DSM 27939</strain>
    </source>
</reference>
<sequence length="274" mass="29768">MAHRVTPLLTVARTGSRVVRSLIRPAQHGPGQSGLRGVRELGHDPWLTLDGPEGLRRQASRLARRGAGLGKLALQSVLGAVVIFPLLLIFGVLLALGFDPAGWLLGLTLLMGLLGLIRTAVRATRLMRAPDEDTLPQAAKAALPATLEADETSLLGTLRTHERALPPASRVAFHAAVIATRDALRVSADDAVLNRDSFDVRQAAREDIPELLETYRTVPPTPANQAELQRQLGLIEGRMVAVIRDREAQKSRALKAHGRYLEKKYLDSPEAEQD</sequence>
<dbReference type="AlphaFoldDB" id="A0A7W8NBU7"/>
<keyword evidence="1" id="KW-0472">Membrane</keyword>
<gene>
    <name evidence="2" type="ORF">HNQ08_000570</name>
</gene>
<keyword evidence="1" id="KW-1133">Transmembrane helix</keyword>
<name>A0A7W8NBU7_9DEIO</name>
<organism evidence="2 3">
    <name type="scientific">Deinococcus humi</name>
    <dbReference type="NCBI Taxonomy" id="662880"/>
    <lineage>
        <taxon>Bacteria</taxon>
        <taxon>Thermotogati</taxon>
        <taxon>Deinococcota</taxon>
        <taxon>Deinococci</taxon>
        <taxon>Deinococcales</taxon>
        <taxon>Deinococcaceae</taxon>
        <taxon>Deinococcus</taxon>
    </lineage>
</organism>
<evidence type="ECO:0000313" key="2">
    <source>
        <dbReference type="EMBL" id="MBB5361499.1"/>
    </source>
</evidence>
<feature type="transmembrane region" description="Helical" evidence="1">
    <location>
        <begin position="102"/>
        <end position="121"/>
    </location>
</feature>
<keyword evidence="1" id="KW-0812">Transmembrane</keyword>